<protein>
    <submittedName>
        <fullName evidence="2">Uncharacterized protein</fullName>
    </submittedName>
</protein>
<reference evidence="2 3" key="1">
    <citation type="submission" date="2017-11" db="EMBL/GenBank/DDBJ databases">
        <title>De-novo sequencing of pomegranate (Punica granatum L.) genome.</title>
        <authorList>
            <person name="Akparov Z."/>
            <person name="Amiraslanov A."/>
            <person name="Hajiyeva S."/>
            <person name="Abbasov M."/>
            <person name="Kaur K."/>
            <person name="Hamwieh A."/>
            <person name="Solovyev V."/>
            <person name="Salamov A."/>
            <person name="Braich B."/>
            <person name="Kosarev P."/>
            <person name="Mahmoud A."/>
            <person name="Hajiyev E."/>
            <person name="Babayeva S."/>
            <person name="Izzatullayeva V."/>
            <person name="Mammadov A."/>
            <person name="Mammadov A."/>
            <person name="Sharifova S."/>
            <person name="Ojaghi J."/>
            <person name="Eynullazada K."/>
            <person name="Bayramov B."/>
            <person name="Abdulazimova A."/>
            <person name="Shahmuradov I."/>
        </authorList>
    </citation>
    <scope>NUCLEOTIDE SEQUENCE [LARGE SCALE GENOMIC DNA]</scope>
    <source>
        <strain evidence="3">cv. AG2017</strain>
        <tissue evidence="2">Leaf</tissue>
    </source>
</reference>
<comment type="caution">
    <text evidence="2">The sequence shown here is derived from an EMBL/GenBank/DDBJ whole genome shotgun (WGS) entry which is preliminary data.</text>
</comment>
<evidence type="ECO:0000313" key="3">
    <source>
        <dbReference type="Proteomes" id="UP000233551"/>
    </source>
</evidence>
<proteinExistence type="predicted"/>
<gene>
    <name evidence="2" type="ORF">CRG98_022803</name>
</gene>
<dbReference type="EMBL" id="PGOL01001567">
    <property type="protein sequence ID" value="PKI56845.1"/>
    <property type="molecule type" value="Genomic_DNA"/>
</dbReference>
<dbReference type="AlphaFoldDB" id="A0A2I0JKM5"/>
<feature type="region of interest" description="Disordered" evidence="1">
    <location>
        <begin position="137"/>
        <end position="156"/>
    </location>
</feature>
<dbReference type="Proteomes" id="UP000233551">
    <property type="component" value="Unassembled WGS sequence"/>
</dbReference>
<evidence type="ECO:0000313" key="2">
    <source>
        <dbReference type="EMBL" id="PKI56845.1"/>
    </source>
</evidence>
<organism evidence="2 3">
    <name type="scientific">Punica granatum</name>
    <name type="common">Pomegranate</name>
    <dbReference type="NCBI Taxonomy" id="22663"/>
    <lineage>
        <taxon>Eukaryota</taxon>
        <taxon>Viridiplantae</taxon>
        <taxon>Streptophyta</taxon>
        <taxon>Embryophyta</taxon>
        <taxon>Tracheophyta</taxon>
        <taxon>Spermatophyta</taxon>
        <taxon>Magnoliopsida</taxon>
        <taxon>eudicotyledons</taxon>
        <taxon>Gunneridae</taxon>
        <taxon>Pentapetalae</taxon>
        <taxon>rosids</taxon>
        <taxon>malvids</taxon>
        <taxon>Myrtales</taxon>
        <taxon>Lythraceae</taxon>
        <taxon>Punica</taxon>
    </lineage>
</organism>
<name>A0A2I0JKM5_PUNGR</name>
<evidence type="ECO:0000256" key="1">
    <source>
        <dbReference type="SAM" id="MobiDB-lite"/>
    </source>
</evidence>
<accession>A0A2I0JKM5</accession>
<sequence length="156" mass="16738">MVVLHDLCPQPCLVAPLASTSWRHAFSKLIGTRGLIVARRPLTASMVSLDSGAGEPTRVTSPKKTFLAVNKQANRQAESSLNPLSVPNGVTKLCRPEFRLVGARMRVLSHGFGVSTFPWGCVTDTREKESPLAILRSEGRGPTSYPGLGLRGTPSC</sequence>
<keyword evidence="3" id="KW-1185">Reference proteome</keyword>